<dbReference type="AlphaFoldDB" id="A0A9P7B7F2"/>
<evidence type="ECO:0000256" key="6">
    <source>
        <dbReference type="ARBA" id="ARBA00023136"/>
    </source>
</evidence>
<comment type="subcellular location">
    <subcellularLocation>
        <location evidence="1 7">Endoplasmic reticulum membrane</location>
        <topology evidence="1 7">Multi-pass membrane protein</topology>
    </subcellularLocation>
</comment>
<evidence type="ECO:0000313" key="8">
    <source>
        <dbReference type="EMBL" id="KAG0664092.1"/>
    </source>
</evidence>
<dbReference type="Pfam" id="PF04511">
    <property type="entry name" value="DER1"/>
    <property type="match status" value="1"/>
</dbReference>
<dbReference type="PANTHER" id="PTHR11009">
    <property type="entry name" value="DER1-LIKE PROTEIN, DERLIN"/>
    <property type="match status" value="1"/>
</dbReference>
<organism evidence="8 9">
    <name type="scientific">Maudiozyma exigua</name>
    <name type="common">Yeast</name>
    <name type="synonym">Kazachstania exigua</name>
    <dbReference type="NCBI Taxonomy" id="34358"/>
    <lineage>
        <taxon>Eukaryota</taxon>
        <taxon>Fungi</taxon>
        <taxon>Dikarya</taxon>
        <taxon>Ascomycota</taxon>
        <taxon>Saccharomycotina</taxon>
        <taxon>Saccharomycetes</taxon>
        <taxon>Saccharomycetales</taxon>
        <taxon>Saccharomycetaceae</taxon>
        <taxon>Maudiozyma</taxon>
    </lineage>
</organism>
<feature type="transmembrane region" description="Helical" evidence="7">
    <location>
        <begin position="56"/>
        <end position="74"/>
    </location>
</feature>
<keyword evidence="4 7" id="KW-0256">Endoplasmic reticulum</keyword>
<feature type="transmembrane region" description="Helical" evidence="7">
    <location>
        <begin position="142"/>
        <end position="163"/>
    </location>
</feature>
<keyword evidence="9" id="KW-1185">Reference proteome</keyword>
<dbReference type="InterPro" id="IPR007599">
    <property type="entry name" value="DER1"/>
</dbReference>
<comment type="similarity">
    <text evidence="2 7">Belongs to the derlin family.</text>
</comment>
<keyword evidence="3 7" id="KW-0812">Transmembrane</keyword>
<evidence type="ECO:0000256" key="3">
    <source>
        <dbReference type="ARBA" id="ARBA00022692"/>
    </source>
</evidence>
<name>A0A9P7B7F2_MAUEX</name>
<dbReference type="Proteomes" id="UP000750334">
    <property type="component" value="Unassembled WGS sequence"/>
</dbReference>
<dbReference type="GO" id="GO:0006950">
    <property type="term" value="P:response to stress"/>
    <property type="evidence" value="ECO:0007669"/>
    <property type="project" value="UniProtKB-ARBA"/>
</dbReference>
<gene>
    <name evidence="8" type="ORF">C6P45_000706</name>
</gene>
<keyword evidence="5 7" id="KW-1133">Transmembrane helix</keyword>
<evidence type="ECO:0000256" key="7">
    <source>
        <dbReference type="RuleBase" id="RU363059"/>
    </source>
</evidence>
<evidence type="ECO:0000313" key="9">
    <source>
        <dbReference type="Proteomes" id="UP000750334"/>
    </source>
</evidence>
<keyword evidence="6 7" id="KW-0472">Membrane</keyword>
<protein>
    <recommendedName>
        <fullName evidence="7">Derlin</fullName>
    </recommendedName>
</protein>
<sequence length="237" mass="27210">MDIIALNIFADVPPVTKCWTMACLAVLILTSLNLIDAAKLIYNYDLVFKKGQYRRIFLSVFNYGTFSWATIGNILVSANHLSFLESSYNERRKFLWLITVLLSLIVYITKYVQPMSSLGMILHENLVNFHFKKHANEMNGGAVGGFIIATPLLPYLMYFNMYFSQGVSLLEISINFIPSHIIYYLDDIVAKLYDVDLMKTPYDMWLSFQAWRLKDNVSDPQEIEELNPISAAEVTDD</sequence>
<evidence type="ECO:0000256" key="1">
    <source>
        <dbReference type="ARBA" id="ARBA00004477"/>
    </source>
</evidence>
<reference evidence="8 9" key="1">
    <citation type="submission" date="2020-11" db="EMBL/GenBank/DDBJ databases">
        <title>Kefir isolates.</title>
        <authorList>
            <person name="Marcisauskas S."/>
            <person name="Kim Y."/>
            <person name="Blasche S."/>
        </authorList>
    </citation>
    <scope>NUCLEOTIDE SEQUENCE [LARGE SCALE GENOMIC DNA]</scope>
    <source>
        <strain evidence="8 9">OG2</strain>
    </source>
</reference>
<dbReference type="EMBL" id="PUHR01000125">
    <property type="protein sequence ID" value="KAG0664092.1"/>
    <property type="molecule type" value="Genomic_DNA"/>
</dbReference>
<comment type="function">
    <text evidence="7">May be involved in the degradation of misfolded endoplasmic reticulum (ER) luminal proteins.</text>
</comment>
<evidence type="ECO:0000256" key="4">
    <source>
        <dbReference type="ARBA" id="ARBA00022824"/>
    </source>
</evidence>
<evidence type="ECO:0000256" key="5">
    <source>
        <dbReference type="ARBA" id="ARBA00022989"/>
    </source>
</evidence>
<feature type="transmembrane region" description="Helical" evidence="7">
    <location>
        <begin position="19"/>
        <end position="35"/>
    </location>
</feature>
<dbReference type="InterPro" id="IPR035952">
    <property type="entry name" value="Rhomboid-like_sf"/>
</dbReference>
<evidence type="ECO:0000256" key="2">
    <source>
        <dbReference type="ARBA" id="ARBA00008917"/>
    </source>
</evidence>
<accession>A0A9P7B7F2</accession>
<feature type="transmembrane region" description="Helical" evidence="7">
    <location>
        <begin position="94"/>
        <end position="112"/>
    </location>
</feature>
<dbReference type="OrthoDB" id="1716531at2759"/>
<proteinExistence type="inferred from homology"/>
<dbReference type="SUPFAM" id="SSF144091">
    <property type="entry name" value="Rhomboid-like"/>
    <property type="match status" value="1"/>
</dbReference>
<dbReference type="GO" id="GO:0005789">
    <property type="term" value="C:endoplasmic reticulum membrane"/>
    <property type="evidence" value="ECO:0007669"/>
    <property type="project" value="UniProtKB-SubCell"/>
</dbReference>
<comment type="caution">
    <text evidence="8">The sequence shown here is derived from an EMBL/GenBank/DDBJ whole genome shotgun (WGS) entry which is preliminary data.</text>
</comment>